<dbReference type="Gene3D" id="1.10.10.10">
    <property type="entry name" value="Winged helix-like DNA-binding domain superfamily/Winged helix DNA-binding domain"/>
    <property type="match status" value="1"/>
</dbReference>
<evidence type="ECO:0000256" key="1">
    <source>
        <dbReference type="ARBA" id="ARBA00023015"/>
    </source>
</evidence>
<dbReference type="GO" id="GO:0003677">
    <property type="term" value="F:DNA binding"/>
    <property type="evidence" value="ECO:0007669"/>
    <property type="project" value="UniProtKB-KW"/>
</dbReference>
<dbReference type="RefSeq" id="WP_209524437.1">
    <property type="nucleotide sequence ID" value="NZ_JAEEGA010000001.1"/>
</dbReference>
<dbReference type="PRINTS" id="PR00037">
    <property type="entry name" value="HTHLACR"/>
</dbReference>
<evidence type="ECO:0000313" key="6">
    <source>
        <dbReference type="Proteomes" id="UP000674938"/>
    </source>
</evidence>
<reference evidence="5" key="1">
    <citation type="submission" date="2020-12" db="EMBL/GenBank/DDBJ databases">
        <title>Vagococcus allomyrinae sp. nov. and Enterococcus lavae sp. nov., isolated from the larvae of Allomyrina dichotoma.</title>
        <authorList>
            <person name="Lee S.D."/>
        </authorList>
    </citation>
    <scope>NUCLEOTIDE SEQUENCE</scope>
    <source>
        <strain evidence="5">BWB3-3</strain>
    </source>
</reference>
<dbReference type="Pfam" id="PF00455">
    <property type="entry name" value="DeoRC"/>
    <property type="match status" value="1"/>
</dbReference>
<keyword evidence="6" id="KW-1185">Reference proteome</keyword>
<protein>
    <submittedName>
        <fullName evidence="5">DeoR/GlpR transcriptional regulator</fullName>
    </submittedName>
</protein>
<dbReference type="InterPro" id="IPR050313">
    <property type="entry name" value="Carb_Metab_HTH_regulators"/>
</dbReference>
<keyword evidence="1" id="KW-0805">Transcription regulation</keyword>
<keyword evidence="2" id="KW-0238">DNA-binding</keyword>
<dbReference type="SUPFAM" id="SSF100950">
    <property type="entry name" value="NagB/RpiA/CoA transferase-like"/>
    <property type="match status" value="1"/>
</dbReference>
<dbReference type="SUPFAM" id="SSF46785">
    <property type="entry name" value="Winged helix' DNA-binding domain"/>
    <property type="match status" value="1"/>
</dbReference>
<dbReference type="InterPro" id="IPR037171">
    <property type="entry name" value="NagB/RpiA_transferase-like"/>
</dbReference>
<evidence type="ECO:0000259" key="4">
    <source>
        <dbReference type="PROSITE" id="PS51000"/>
    </source>
</evidence>
<dbReference type="PANTHER" id="PTHR30363:SF44">
    <property type="entry name" value="AGA OPERON TRANSCRIPTIONAL REPRESSOR-RELATED"/>
    <property type="match status" value="1"/>
</dbReference>
<dbReference type="InterPro" id="IPR036390">
    <property type="entry name" value="WH_DNA-bd_sf"/>
</dbReference>
<proteinExistence type="predicted"/>
<dbReference type="InterPro" id="IPR036388">
    <property type="entry name" value="WH-like_DNA-bd_sf"/>
</dbReference>
<dbReference type="InterPro" id="IPR014036">
    <property type="entry name" value="DeoR-like_C"/>
</dbReference>
<comment type="caution">
    <text evidence="5">The sequence shown here is derived from an EMBL/GenBank/DDBJ whole genome shotgun (WGS) entry which is preliminary data.</text>
</comment>
<dbReference type="EMBL" id="JAEEGA010000001">
    <property type="protein sequence ID" value="MBP1039533.1"/>
    <property type="molecule type" value="Genomic_DNA"/>
</dbReference>
<dbReference type="SMART" id="SM01134">
    <property type="entry name" value="DeoRC"/>
    <property type="match status" value="1"/>
</dbReference>
<keyword evidence="3" id="KW-0804">Transcription</keyword>
<dbReference type="PROSITE" id="PS00894">
    <property type="entry name" value="HTH_DEOR_1"/>
    <property type="match status" value="1"/>
</dbReference>
<feature type="domain" description="HTH deoR-type" evidence="4">
    <location>
        <begin position="3"/>
        <end position="58"/>
    </location>
</feature>
<evidence type="ECO:0000256" key="2">
    <source>
        <dbReference type="ARBA" id="ARBA00023125"/>
    </source>
</evidence>
<evidence type="ECO:0000256" key="3">
    <source>
        <dbReference type="ARBA" id="ARBA00023163"/>
    </source>
</evidence>
<dbReference type="PANTHER" id="PTHR30363">
    <property type="entry name" value="HTH-TYPE TRANSCRIPTIONAL REGULATOR SRLR-RELATED"/>
    <property type="match status" value="1"/>
</dbReference>
<dbReference type="Pfam" id="PF08220">
    <property type="entry name" value="HTH_DeoR"/>
    <property type="match status" value="1"/>
</dbReference>
<dbReference type="InterPro" id="IPR018356">
    <property type="entry name" value="Tscrpt_reg_HTH_DeoR_CS"/>
</dbReference>
<accession>A0A940PB99</accession>
<gene>
    <name evidence="5" type="ORF">I6N95_00795</name>
</gene>
<name>A0A940PB99_9ENTE</name>
<sequence length="253" mass="29162">MLPIVRKEKIKELIRERKSISVVELSETFKLTEETIRKDLSQLEKEGFLKRTYGGAYISDGVQNEIDVQFREHIHIEGKRKIALACSEYINNGDSIFLDASTTSLYIAQSIHDKHLTITTNSLKIATALADENNINLVLIGGNLHLPSMSLLGKQAENNMNHYFFDKAFISCRFLNIQHEITDSNEQQAEIRHTAVQRANTTYLVADYTKFDRTAFKKICSYDEIDFLITDNQLPEEWTDFLSEKEIIYKECL</sequence>
<dbReference type="SMART" id="SM00420">
    <property type="entry name" value="HTH_DEOR"/>
    <property type="match status" value="1"/>
</dbReference>
<dbReference type="Proteomes" id="UP000674938">
    <property type="component" value="Unassembled WGS sequence"/>
</dbReference>
<organism evidence="5 6">
    <name type="scientific">Vagococcus allomyrinae</name>
    <dbReference type="NCBI Taxonomy" id="2794353"/>
    <lineage>
        <taxon>Bacteria</taxon>
        <taxon>Bacillati</taxon>
        <taxon>Bacillota</taxon>
        <taxon>Bacilli</taxon>
        <taxon>Lactobacillales</taxon>
        <taxon>Enterococcaceae</taxon>
        <taxon>Vagococcus</taxon>
    </lineage>
</organism>
<dbReference type="PROSITE" id="PS51000">
    <property type="entry name" value="HTH_DEOR_2"/>
    <property type="match status" value="1"/>
</dbReference>
<dbReference type="AlphaFoldDB" id="A0A940PB99"/>
<evidence type="ECO:0000313" key="5">
    <source>
        <dbReference type="EMBL" id="MBP1039533.1"/>
    </source>
</evidence>
<dbReference type="InterPro" id="IPR001034">
    <property type="entry name" value="DeoR_HTH"/>
</dbReference>
<dbReference type="GO" id="GO:0003700">
    <property type="term" value="F:DNA-binding transcription factor activity"/>
    <property type="evidence" value="ECO:0007669"/>
    <property type="project" value="InterPro"/>
</dbReference>